<dbReference type="InterPro" id="IPR050204">
    <property type="entry name" value="AraC_XylS_family_regulators"/>
</dbReference>
<dbReference type="Gene3D" id="1.10.10.60">
    <property type="entry name" value="Homeodomain-like"/>
    <property type="match status" value="1"/>
</dbReference>
<dbReference type="InterPro" id="IPR018060">
    <property type="entry name" value="HTH_AraC"/>
</dbReference>
<gene>
    <name evidence="5" type="ORF">ACFFH7_14055</name>
</gene>
<keyword evidence="6" id="KW-1185">Reference proteome</keyword>
<dbReference type="RefSeq" id="WP_379794007.1">
    <property type="nucleotide sequence ID" value="NZ_JBHLUD010000004.1"/>
</dbReference>
<organism evidence="5 6">
    <name type="scientific">Kutzneria chonburiensis</name>
    <dbReference type="NCBI Taxonomy" id="1483604"/>
    <lineage>
        <taxon>Bacteria</taxon>
        <taxon>Bacillati</taxon>
        <taxon>Actinomycetota</taxon>
        <taxon>Actinomycetes</taxon>
        <taxon>Pseudonocardiales</taxon>
        <taxon>Pseudonocardiaceae</taxon>
        <taxon>Kutzneria</taxon>
    </lineage>
</organism>
<name>A0ABV6MQM2_9PSEU</name>
<dbReference type="InterPro" id="IPR009057">
    <property type="entry name" value="Homeodomain-like_sf"/>
</dbReference>
<protein>
    <submittedName>
        <fullName evidence="5">AraC family transcriptional regulator</fullName>
    </submittedName>
</protein>
<evidence type="ECO:0000256" key="2">
    <source>
        <dbReference type="ARBA" id="ARBA00023125"/>
    </source>
</evidence>
<comment type="caution">
    <text evidence="5">The sequence shown here is derived from an EMBL/GenBank/DDBJ whole genome shotgun (WGS) entry which is preliminary data.</text>
</comment>
<accession>A0ABV6MQM2</accession>
<dbReference type="Pfam" id="PF14525">
    <property type="entry name" value="AraC_binding_2"/>
    <property type="match status" value="1"/>
</dbReference>
<keyword evidence="2" id="KW-0238">DNA-binding</keyword>
<keyword evidence="3" id="KW-0804">Transcription</keyword>
<keyword evidence="1" id="KW-0805">Transcription regulation</keyword>
<dbReference type="SUPFAM" id="SSF46689">
    <property type="entry name" value="Homeodomain-like"/>
    <property type="match status" value="2"/>
</dbReference>
<dbReference type="InterPro" id="IPR035418">
    <property type="entry name" value="AraC-bd_2"/>
</dbReference>
<dbReference type="Pfam" id="PF12833">
    <property type="entry name" value="HTH_18"/>
    <property type="match status" value="1"/>
</dbReference>
<dbReference type="PANTHER" id="PTHR46796:SF12">
    <property type="entry name" value="HTH-TYPE DNA-BINDING TRANSCRIPTIONAL ACTIVATOR EUTR"/>
    <property type="match status" value="1"/>
</dbReference>
<proteinExistence type="predicted"/>
<dbReference type="Proteomes" id="UP001589810">
    <property type="component" value="Unassembled WGS sequence"/>
</dbReference>
<feature type="domain" description="HTH araC/xylS-type" evidence="4">
    <location>
        <begin position="266"/>
        <end position="367"/>
    </location>
</feature>
<dbReference type="PANTHER" id="PTHR46796">
    <property type="entry name" value="HTH-TYPE TRANSCRIPTIONAL ACTIVATOR RHAS-RELATED"/>
    <property type="match status" value="1"/>
</dbReference>
<reference evidence="5 6" key="1">
    <citation type="submission" date="2024-09" db="EMBL/GenBank/DDBJ databases">
        <authorList>
            <person name="Sun Q."/>
            <person name="Mori K."/>
        </authorList>
    </citation>
    <scope>NUCLEOTIDE SEQUENCE [LARGE SCALE GENOMIC DNA]</scope>
    <source>
        <strain evidence="5 6">TBRC 1432</strain>
    </source>
</reference>
<dbReference type="PROSITE" id="PS01124">
    <property type="entry name" value="HTH_ARAC_FAMILY_2"/>
    <property type="match status" value="1"/>
</dbReference>
<evidence type="ECO:0000259" key="4">
    <source>
        <dbReference type="PROSITE" id="PS01124"/>
    </source>
</evidence>
<dbReference type="EMBL" id="JBHLUD010000004">
    <property type="protein sequence ID" value="MFC0542615.1"/>
    <property type="molecule type" value="Genomic_DNA"/>
</dbReference>
<evidence type="ECO:0000256" key="3">
    <source>
        <dbReference type="ARBA" id="ARBA00023163"/>
    </source>
</evidence>
<sequence length="371" mass="40274">MGPIGETRACFRLCGAGPGREHHPILGPLCLRPGSAGANNMHDLHGAEFARKADYRTTHLDEARLVLADYFYANKIDLLAPAEQFGASFDLSRMGDISLGDLRFASDLRMRFGELGAYHVDLPLSGALAWHQGGADPSLATTSRAAVFQPIGDTTLDRWNDDCRLLAVKIERTALQGQLEQLLGTTIGTPPHLDPTMDVTEGPGRTWAQLATMVAGDMANPRGLLTNPLLAGRIQEALLTGLLLAVNHRHHDALMNPAPCSASQIKPAVDVIEAHPERPFTVSALAEVAAVSVRTLQHGFQRHLGMSPMSYLRQVRLVRAHQDLSAFGPDQVTVTQIAHKWGFGHVSRFAAAYRTRYGVGPSTTLRRATPR</sequence>
<evidence type="ECO:0000256" key="1">
    <source>
        <dbReference type="ARBA" id="ARBA00023015"/>
    </source>
</evidence>
<evidence type="ECO:0000313" key="6">
    <source>
        <dbReference type="Proteomes" id="UP001589810"/>
    </source>
</evidence>
<evidence type="ECO:0000313" key="5">
    <source>
        <dbReference type="EMBL" id="MFC0542615.1"/>
    </source>
</evidence>
<dbReference type="SMART" id="SM00342">
    <property type="entry name" value="HTH_ARAC"/>
    <property type="match status" value="1"/>
</dbReference>